<proteinExistence type="inferred from homology"/>
<dbReference type="GO" id="GO:0016491">
    <property type="term" value="F:oxidoreductase activity"/>
    <property type="evidence" value="ECO:0007669"/>
    <property type="project" value="UniProtKB-KW"/>
</dbReference>
<name>A0A9E5MLP8_9GAMM</name>
<dbReference type="Proteomes" id="UP000787472">
    <property type="component" value="Unassembled WGS sequence"/>
</dbReference>
<organism evidence="6 7">
    <name type="scientific">Pseudomaricurvus hydrocarbonicus</name>
    <dbReference type="NCBI Taxonomy" id="1470433"/>
    <lineage>
        <taxon>Bacteria</taxon>
        <taxon>Pseudomonadati</taxon>
        <taxon>Pseudomonadota</taxon>
        <taxon>Gammaproteobacteria</taxon>
        <taxon>Cellvibrionales</taxon>
        <taxon>Cellvibrionaceae</taxon>
        <taxon>Pseudomaricurvus</taxon>
    </lineage>
</organism>
<keyword evidence="7" id="KW-1185">Reference proteome</keyword>
<dbReference type="RefSeq" id="WP_167183354.1">
    <property type="nucleotide sequence ID" value="NZ_JAAONZ010000003.1"/>
</dbReference>
<evidence type="ECO:0000256" key="4">
    <source>
        <dbReference type="ARBA" id="ARBA00070119"/>
    </source>
</evidence>
<evidence type="ECO:0000259" key="5">
    <source>
        <dbReference type="Pfam" id="PF00248"/>
    </source>
</evidence>
<keyword evidence="2" id="KW-0560">Oxidoreductase</keyword>
<dbReference type="PRINTS" id="PR00069">
    <property type="entry name" value="ALDKETRDTASE"/>
</dbReference>
<dbReference type="FunFam" id="3.20.20.100:FF:000005">
    <property type="entry name" value="NADP(H)-dependent aldo-keto reductase"/>
    <property type="match status" value="1"/>
</dbReference>
<comment type="caution">
    <text evidence="6">The sequence shown here is derived from an EMBL/GenBank/DDBJ whole genome shotgun (WGS) entry which is preliminary data.</text>
</comment>
<protein>
    <recommendedName>
        <fullName evidence="4">Protein tas</fullName>
    </recommendedName>
</protein>
<dbReference type="Pfam" id="PF00248">
    <property type="entry name" value="Aldo_ket_red"/>
    <property type="match status" value="1"/>
</dbReference>
<dbReference type="InterPro" id="IPR023210">
    <property type="entry name" value="NADP_OxRdtase_dom"/>
</dbReference>
<dbReference type="AlphaFoldDB" id="A0A9E5MLP8"/>
<sequence>MEYRQLGKTDVQVSAIALGTMTWGQQNTEAQAFEQMDYALTRGVNFFDTAEMYPVPPRAETFGLTETYIGNWLASRGARDKIVLASKVTGRGDNNPGVQHVRGGPRLSKAHIQQAIDSSLQRLQTDYLDLYQLHWPERETNFFGKLDYRHGADDGISLRETLEALAELVQQGKVRHIGLSNETPWGAMSYLSLAKEFDLPVPVSIQNPYCLVNRSYEIGLAEVSMREQMGLLAYSPLGGGVLSGKYLHGQRPEGARMTLFERFTRYSNERTEAAVADYVALARKYGLDPAQMALAFVTRQEFVTSNIIGATSMAQLKSNIDSWDLVLEPELQADIEEIHRRNPNSAP</sequence>
<dbReference type="PANTHER" id="PTHR43364">
    <property type="entry name" value="NADH-SPECIFIC METHYLGLYOXAL REDUCTASE-RELATED"/>
    <property type="match status" value="1"/>
</dbReference>
<evidence type="ECO:0000313" key="6">
    <source>
        <dbReference type="EMBL" id="NHO65138.1"/>
    </source>
</evidence>
<feature type="domain" description="NADP-dependent oxidoreductase" evidence="5">
    <location>
        <begin position="16"/>
        <end position="338"/>
    </location>
</feature>
<dbReference type="InterPro" id="IPR050523">
    <property type="entry name" value="AKR_Detox_Biosynth"/>
</dbReference>
<evidence type="ECO:0000256" key="2">
    <source>
        <dbReference type="ARBA" id="ARBA00023002"/>
    </source>
</evidence>
<evidence type="ECO:0000313" key="7">
    <source>
        <dbReference type="Proteomes" id="UP000787472"/>
    </source>
</evidence>
<evidence type="ECO:0000256" key="3">
    <source>
        <dbReference type="ARBA" id="ARBA00038157"/>
    </source>
</evidence>
<comment type="similarity">
    <text evidence="3">Belongs to the aldo/keto reductase family. Aldo/keto reductase 2 subfamily.</text>
</comment>
<dbReference type="SUPFAM" id="SSF51430">
    <property type="entry name" value="NAD(P)-linked oxidoreductase"/>
    <property type="match status" value="1"/>
</dbReference>
<gene>
    <name evidence="6" type="ORF">G8770_06235</name>
</gene>
<dbReference type="CDD" id="cd19094">
    <property type="entry name" value="AKR_Tas-like"/>
    <property type="match status" value="1"/>
</dbReference>
<dbReference type="PANTHER" id="PTHR43364:SF4">
    <property type="entry name" value="NAD(P)-LINKED OXIDOREDUCTASE SUPERFAMILY PROTEIN"/>
    <property type="match status" value="1"/>
</dbReference>
<evidence type="ECO:0000256" key="1">
    <source>
        <dbReference type="ARBA" id="ARBA00022857"/>
    </source>
</evidence>
<reference evidence="6" key="1">
    <citation type="submission" date="2020-03" db="EMBL/GenBank/DDBJ databases">
        <authorList>
            <person name="Guo F."/>
        </authorList>
    </citation>
    <scope>NUCLEOTIDE SEQUENCE</scope>
    <source>
        <strain evidence="6">JCM 30134</strain>
    </source>
</reference>
<dbReference type="InterPro" id="IPR036812">
    <property type="entry name" value="NAD(P)_OxRdtase_dom_sf"/>
</dbReference>
<dbReference type="InterPro" id="IPR020471">
    <property type="entry name" value="AKR"/>
</dbReference>
<accession>A0A9E5MLP8</accession>
<keyword evidence="1" id="KW-0521">NADP</keyword>
<dbReference type="Gene3D" id="3.20.20.100">
    <property type="entry name" value="NADP-dependent oxidoreductase domain"/>
    <property type="match status" value="1"/>
</dbReference>
<dbReference type="EMBL" id="JAAONZ010000003">
    <property type="protein sequence ID" value="NHO65138.1"/>
    <property type="molecule type" value="Genomic_DNA"/>
</dbReference>
<dbReference type="NCBIfam" id="NF007912">
    <property type="entry name" value="PRK10625.1"/>
    <property type="match status" value="1"/>
</dbReference>